<dbReference type="EMBL" id="CM044707">
    <property type="protein sequence ID" value="KAI5652866.1"/>
    <property type="molecule type" value="Genomic_DNA"/>
</dbReference>
<sequence>MGQFIFRELWADRETVSSQVMEKFTGLDARVTTLEGIFSCNSNSNTDLCIEVPDDQNESEEDMGEDPKISLHAISGIRNSPTMQ</sequence>
<evidence type="ECO:0000313" key="1">
    <source>
        <dbReference type="EMBL" id="KAI5652866.1"/>
    </source>
</evidence>
<protein>
    <submittedName>
        <fullName evidence="1">Uncharacterized protein</fullName>
    </submittedName>
</protein>
<accession>A0ACB9ZX20</accession>
<reference evidence="2" key="1">
    <citation type="journal article" date="2023" name="Nat. Plants">
        <title>Single-cell RNA sequencing provides a high-resolution roadmap for understanding the multicellular compartmentation of specialized metabolism.</title>
        <authorList>
            <person name="Sun S."/>
            <person name="Shen X."/>
            <person name="Li Y."/>
            <person name="Li Y."/>
            <person name="Wang S."/>
            <person name="Li R."/>
            <person name="Zhang H."/>
            <person name="Shen G."/>
            <person name="Guo B."/>
            <person name="Wei J."/>
            <person name="Xu J."/>
            <person name="St-Pierre B."/>
            <person name="Chen S."/>
            <person name="Sun C."/>
        </authorList>
    </citation>
    <scope>NUCLEOTIDE SEQUENCE [LARGE SCALE GENOMIC DNA]</scope>
</reference>
<organism evidence="1 2">
    <name type="scientific">Catharanthus roseus</name>
    <name type="common">Madagascar periwinkle</name>
    <name type="synonym">Vinca rosea</name>
    <dbReference type="NCBI Taxonomy" id="4058"/>
    <lineage>
        <taxon>Eukaryota</taxon>
        <taxon>Viridiplantae</taxon>
        <taxon>Streptophyta</taxon>
        <taxon>Embryophyta</taxon>
        <taxon>Tracheophyta</taxon>
        <taxon>Spermatophyta</taxon>
        <taxon>Magnoliopsida</taxon>
        <taxon>eudicotyledons</taxon>
        <taxon>Gunneridae</taxon>
        <taxon>Pentapetalae</taxon>
        <taxon>asterids</taxon>
        <taxon>lamiids</taxon>
        <taxon>Gentianales</taxon>
        <taxon>Apocynaceae</taxon>
        <taxon>Rauvolfioideae</taxon>
        <taxon>Vinceae</taxon>
        <taxon>Catharanthinae</taxon>
        <taxon>Catharanthus</taxon>
    </lineage>
</organism>
<comment type="caution">
    <text evidence="1">The sequence shown here is derived from an EMBL/GenBank/DDBJ whole genome shotgun (WGS) entry which is preliminary data.</text>
</comment>
<evidence type="ECO:0000313" key="2">
    <source>
        <dbReference type="Proteomes" id="UP001060085"/>
    </source>
</evidence>
<gene>
    <name evidence="1" type="ORF">M9H77_30053</name>
</gene>
<dbReference type="Proteomes" id="UP001060085">
    <property type="component" value="Linkage Group LG07"/>
</dbReference>
<proteinExistence type="predicted"/>
<keyword evidence="2" id="KW-1185">Reference proteome</keyword>
<name>A0ACB9ZX20_CATRO</name>